<evidence type="ECO:0000313" key="2">
    <source>
        <dbReference type="RefSeq" id="XP_026111143.1"/>
    </source>
</evidence>
<evidence type="ECO:0000313" key="1">
    <source>
        <dbReference type="Proteomes" id="UP000515129"/>
    </source>
</evidence>
<reference evidence="2" key="1">
    <citation type="submission" date="2025-08" db="UniProtKB">
        <authorList>
            <consortium name="RefSeq"/>
        </authorList>
    </citation>
    <scope>IDENTIFICATION</scope>
    <source>
        <strain evidence="2">Wakin</strain>
        <tissue evidence="2">Muscle</tissue>
    </source>
</reference>
<gene>
    <name evidence="2" type="primary">LOC113086211</name>
</gene>
<dbReference type="RefSeq" id="XP_026111143.1">
    <property type="nucleotide sequence ID" value="XM_026255358.1"/>
</dbReference>
<organism evidence="1 2">
    <name type="scientific">Carassius auratus</name>
    <name type="common">Goldfish</name>
    <dbReference type="NCBI Taxonomy" id="7957"/>
    <lineage>
        <taxon>Eukaryota</taxon>
        <taxon>Metazoa</taxon>
        <taxon>Chordata</taxon>
        <taxon>Craniata</taxon>
        <taxon>Vertebrata</taxon>
        <taxon>Euteleostomi</taxon>
        <taxon>Actinopterygii</taxon>
        <taxon>Neopterygii</taxon>
        <taxon>Teleostei</taxon>
        <taxon>Ostariophysi</taxon>
        <taxon>Cypriniformes</taxon>
        <taxon>Cyprinidae</taxon>
        <taxon>Cyprininae</taxon>
        <taxon>Carassius</taxon>
    </lineage>
</organism>
<accession>A0A6P6NRD7</accession>
<keyword evidence="1" id="KW-1185">Reference proteome</keyword>
<dbReference type="OrthoDB" id="8964303at2759"/>
<dbReference type="Proteomes" id="UP000515129">
    <property type="component" value="Unplaced"/>
</dbReference>
<dbReference type="AlphaFoldDB" id="A0A6P6NRD7"/>
<proteinExistence type="predicted"/>
<dbReference type="KEGG" id="caua:113086211"/>
<dbReference type="GeneID" id="113086211"/>
<protein>
    <submittedName>
        <fullName evidence="2">Uncharacterized protein LOC113086211 isoform X1</fullName>
    </submittedName>
</protein>
<name>A0A6P6NRD7_CARAU</name>
<sequence length="228" mass="24040">MASRVNNHFGFGRHAFAITFIHPHLFSKTRGRMYKAVLHQQQSLAFIISICLLLSGDIHQCPGPVSPPTRTGPHVSSIYSRSNIGNLQVCSSSHCYALEQPTDIPASVSSVGDVDLSVVGVVAAVGVSALDGECGLFRRSGVFCGGSRSVLEGNQGDVVGPDGVPAVQRRSPCGCDDAGGDLTIQKLLQSQSHFTEGNAGTGSLATIGNSTKQISCLLYIWPRTSDEN</sequence>